<accession>A0A142VA83</accession>
<protein>
    <submittedName>
        <fullName evidence="1">Uncharacterized protein</fullName>
    </submittedName>
</protein>
<dbReference type="RefSeq" id="WP_062900255.1">
    <property type="nucleotide sequence ID" value="NZ_CP011127.1"/>
</dbReference>
<reference evidence="1 2" key="1">
    <citation type="submission" date="2015-03" db="EMBL/GenBank/DDBJ databases">
        <title>Genomic characterization of Dehalococcoides mccartyi strain 11a5, an unusal plasmid-containing chloroethene dechlorinator.</title>
        <authorList>
            <person name="Zhao S."/>
            <person name="Ding C."/>
            <person name="He J."/>
        </authorList>
    </citation>
    <scope>NUCLEOTIDE SEQUENCE [LARGE SCALE GENOMIC DNA]</scope>
    <source>
        <strain evidence="1 2">11a5</strain>
    </source>
</reference>
<proteinExistence type="predicted"/>
<organism evidence="1 2">
    <name type="scientific">Dehalococcoides mccartyi</name>
    <dbReference type="NCBI Taxonomy" id="61435"/>
    <lineage>
        <taxon>Bacteria</taxon>
        <taxon>Bacillati</taxon>
        <taxon>Chloroflexota</taxon>
        <taxon>Dehalococcoidia</taxon>
        <taxon>Dehalococcoidales</taxon>
        <taxon>Dehalococcoidaceae</taxon>
        <taxon>Dehalococcoides</taxon>
    </lineage>
</organism>
<evidence type="ECO:0000313" key="1">
    <source>
        <dbReference type="EMBL" id="AMU86682.1"/>
    </source>
</evidence>
<dbReference type="OrthoDB" id="6691729at2"/>
<gene>
    <name evidence="1" type="ORF">Dm11a5_0856</name>
</gene>
<dbReference type="PATRIC" id="fig|61435.8.peg.853"/>
<name>A0A142VA83_9CHLR</name>
<dbReference type="Proteomes" id="UP000076394">
    <property type="component" value="Chromosome"/>
</dbReference>
<dbReference type="AlphaFoldDB" id="A0A142VA83"/>
<evidence type="ECO:0000313" key="2">
    <source>
        <dbReference type="Proteomes" id="UP000076394"/>
    </source>
</evidence>
<dbReference type="EMBL" id="CP011127">
    <property type="protein sequence ID" value="AMU86682.1"/>
    <property type="molecule type" value="Genomic_DNA"/>
</dbReference>
<sequence>MGNALYAKAKEAFLSGLIDLTTDTIKATLLDSADYTPDLAAHDFLDDVPSGARVATVTLTGKSVTGGVFDAADATFSSVTGDQCEYIIIWQDTGTESTSRLIAIIDTATGLPITPNGADINIVWDNGSNKIFKL</sequence>